<name>A0A1V9XGA1_9ACAR</name>
<keyword evidence="2" id="KW-1185">Reference proteome</keyword>
<sequence>MGVVAAAAAAAAAAASFEPHGAKELREARDLRVRGPLPSRYIALELMMFLQFQTVERQLRSLIREHHRLIEAAEQLGSPAADSKLRAATRIQQEIINKAYQLKH</sequence>
<dbReference type="EMBL" id="MNPL01011529">
    <property type="protein sequence ID" value="OQR72564.1"/>
    <property type="molecule type" value="Genomic_DNA"/>
</dbReference>
<dbReference type="Proteomes" id="UP000192247">
    <property type="component" value="Unassembled WGS sequence"/>
</dbReference>
<protein>
    <submittedName>
        <fullName evidence="1">Uncharacterized protein</fullName>
    </submittedName>
</protein>
<evidence type="ECO:0000313" key="2">
    <source>
        <dbReference type="Proteomes" id="UP000192247"/>
    </source>
</evidence>
<dbReference type="AlphaFoldDB" id="A0A1V9XGA1"/>
<organism evidence="1 2">
    <name type="scientific">Tropilaelaps mercedesae</name>
    <dbReference type="NCBI Taxonomy" id="418985"/>
    <lineage>
        <taxon>Eukaryota</taxon>
        <taxon>Metazoa</taxon>
        <taxon>Ecdysozoa</taxon>
        <taxon>Arthropoda</taxon>
        <taxon>Chelicerata</taxon>
        <taxon>Arachnida</taxon>
        <taxon>Acari</taxon>
        <taxon>Parasitiformes</taxon>
        <taxon>Mesostigmata</taxon>
        <taxon>Gamasina</taxon>
        <taxon>Dermanyssoidea</taxon>
        <taxon>Laelapidae</taxon>
        <taxon>Tropilaelaps</taxon>
    </lineage>
</organism>
<evidence type="ECO:0000313" key="1">
    <source>
        <dbReference type="EMBL" id="OQR72564.1"/>
    </source>
</evidence>
<comment type="caution">
    <text evidence="1">The sequence shown here is derived from an EMBL/GenBank/DDBJ whole genome shotgun (WGS) entry which is preliminary data.</text>
</comment>
<feature type="non-terminal residue" evidence="1">
    <location>
        <position position="104"/>
    </location>
</feature>
<dbReference type="InParanoid" id="A0A1V9XGA1"/>
<dbReference type="OrthoDB" id="10672335at2759"/>
<accession>A0A1V9XGA1</accession>
<gene>
    <name evidence="1" type="ORF">BIW11_01279</name>
</gene>
<proteinExistence type="predicted"/>
<reference evidence="1 2" key="1">
    <citation type="journal article" date="2017" name="Gigascience">
        <title>Draft genome of the honey bee ectoparasitic mite, Tropilaelaps mercedesae, is shaped by the parasitic life history.</title>
        <authorList>
            <person name="Dong X."/>
            <person name="Armstrong S.D."/>
            <person name="Xia D."/>
            <person name="Makepeace B.L."/>
            <person name="Darby A.C."/>
            <person name="Kadowaki T."/>
        </authorList>
    </citation>
    <scope>NUCLEOTIDE SEQUENCE [LARGE SCALE GENOMIC DNA]</scope>
    <source>
        <strain evidence="1">Wuxi-XJTLU</strain>
    </source>
</reference>